<dbReference type="NCBIfam" id="TIGR04092">
    <property type="entry name" value="LTA_DltD"/>
    <property type="match status" value="1"/>
</dbReference>
<protein>
    <recommendedName>
        <fullName evidence="1">Protein DltD</fullName>
    </recommendedName>
</protein>
<dbReference type="UniPathway" id="UPA00556"/>
<proteinExistence type="inferred from homology"/>
<dbReference type="SUPFAM" id="SSF52266">
    <property type="entry name" value="SGNH hydrolase"/>
    <property type="match status" value="1"/>
</dbReference>
<keyword evidence="2" id="KW-0812">Transmembrane</keyword>
<keyword evidence="1 2" id="KW-0472">Membrane</keyword>
<comment type="similarity">
    <text evidence="1">Belongs to the DltD family.</text>
</comment>
<dbReference type="PANTHER" id="PTHR40039">
    <property type="entry name" value="PROTEIN DLTD"/>
    <property type="match status" value="1"/>
</dbReference>
<reference evidence="3 4" key="1">
    <citation type="submission" date="2019-06" db="EMBL/GenBank/DDBJ databases">
        <title>Sorghum-associated microbial communities from plants grown in Nebraska, USA.</title>
        <authorList>
            <person name="Schachtman D."/>
        </authorList>
    </citation>
    <scope>NUCLEOTIDE SEQUENCE [LARGE SCALE GENOMIC DNA]</scope>
    <source>
        <strain evidence="3 4">2482</strain>
    </source>
</reference>
<dbReference type="InterPro" id="IPR006998">
    <property type="entry name" value="DltD"/>
</dbReference>
<dbReference type="PIRSF" id="PIRSF021438">
    <property type="entry name" value="DltD"/>
    <property type="match status" value="1"/>
</dbReference>
<gene>
    <name evidence="3" type="ORF">FB550_11269</name>
</gene>
<sequence>MRKPVFIPLFLAFFVLSILVIIPDRWIESLIPKNRISQAATELNPFMFQGKYIQQKMLADSRYLPIYGSSELARLDRFHPSNYFKEVHEDFTPFLIGRGGTESLIHFLNFSEHINQLKDKKIVFVLSPQWFNPLGADESHFVPNYSSLQGYDFAFNNQIDSEVKKKAIKRLLTYSSVKNDPILSTLYKAEITNDPWTKREASVLRPVAAVYRHLLEKKDLYYSLAGGFSRHRDLTPKVRNKSWNELAQEADQFGAKRATNNHFYIVNSQYNKIKGFLPSFKNKDINRSYGKSKEYGDFQLVLDVLKQSGAKPLFISVPVNGHYYDYTGFPKQGRTAYYERIKQQIEAEGFQVADFSGHEYDPYFMKDTIHIGWKGWVYTDQAIKQFYEGNEKKVVMVNL</sequence>
<evidence type="ECO:0000256" key="2">
    <source>
        <dbReference type="SAM" id="Phobius"/>
    </source>
</evidence>
<dbReference type="GO" id="GO:0005886">
    <property type="term" value="C:plasma membrane"/>
    <property type="evidence" value="ECO:0007669"/>
    <property type="project" value="UniProtKB-UniRule"/>
</dbReference>
<feature type="transmembrane region" description="Helical" evidence="2">
    <location>
        <begin position="6"/>
        <end position="27"/>
    </location>
</feature>
<keyword evidence="1" id="KW-1003">Cell membrane</keyword>
<dbReference type="GO" id="GO:0070395">
    <property type="term" value="P:lipoteichoic acid biosynthetic process"/>
    <property type="evidence" value="ECO:0007669"/>
    <property type="project" value="UniProtKB-UniRule"/>
</dbReference>
<dbReference type="Pfam" id="PF04914">
    <property type="entry name" value="DltD"/>
    <property type="match status" value="1"/>
</dbReference>
<evidence type="ECO:0000313" key="4">
    <source>
        <dbReference type="Proteomes" id="UP000319671"/>
    </source>
</evidence>
<dbReference type="PANTHER" id="PTHR40039:SF1">
    <property type="entry name" value="PROTEIN DLTD"/>
    <property type="match status" value="1"/>
</dbReference>
<evidence type="ECO:0000256" key="1">
    <source>
        <dbReference type="PIRNR" id="PIRNR021438"/>
    </source>
</evidence>
<evidence type="ECO:0000313" key="3">
    <source>
        <dbReference type="EMBL" id="TWD95707.1"/>
    </source>
</evidence>
<keyword evidence="2" id="KW-1133">Transmembrane helix</keyword>
<comment type="pathway">
    <text evidence="1">Cell wall biogenesis; lipoteichoic acid biosynthesis.</text>
</comment>
<dbReference type="InterPro" id="IPR023896">
    <property type="entry name" value="LTA_DltD"/>
</dbReference>
<dbReference type="AlphaFoldDB" id="A0A561CXI0"/>
<accession>A0A561CXI0</accession>
<dbReference type="Proteomes" id="UP000319671">
    <property type="component" value="Unassembled WGS sequence"/>
</dbReference>
<dbReference type="EMBL" id="VIVN01000012">
    <property type="protein sequence ID" value="TWD95707.1"/>
    <property type="molecule type" value="Genomic_DNA"/>
</dbReference>
<comment type="caution">
    <text evidence="3">The sequence shown here is derived from an EMBL/GenBank/DDBJ whole genome shotgun (WGS) entry which is preliminary data.</text>
</comment>
<dbReference type="RefSeq" id="WP_144567130.1">
    <property type="nucleotide sequence ID" value="NZ_VIVN01000012.1"/>
</dbReference>
<organism evidence="3 4">
    <name type="scientific">Neobacillus bataviensis</name>
    <dbReference type="NCBI Taxonomy" id="220685"/>
    <lineage>
        <taxon>Bacteria</taxon>
        <taxon>Bacillati</taxon>
        <taxon>Bacillota</taxon>
        <taxon>Bacilli</taxon>
        <taxon>Bacillales</taxon>
        <taxon>Bacillaceae</taxon>
        <taxon>Neobacillus</taxon>
    </lineage>
</organism>
<name>A0A561CXI0_9BACI</name>
<keyword evidence="4" id="KW-1185">Reference proteome</keyword>